<feature type="domain" description="Rho-GAP" evidence="6">
    <location>
        <begin position="1463"/>
        <end position="1655"/>
    </location>
</feature>
<dbReference type="SUPFAM" id="SSF48366">
    <property type="entry name" value="Ras GEF"/>
    <property type="match status" value="2"/>
</dbReference>
<keyword evidence="8" id="KW-1185">Reference proteome</keyword>
<keyword evidence="2" id="KW-0344">Guanine-nucleotide releasing factor</keyword>
<dbReference type="InterPro" id="IPR000651">
    <property type="entry name" value="Ras-like_Gua-exchang_fac_N"/>
</dbReference>
<dbReference type="InterPro" id="IPR000198">
    <property type="entry name" value="RhoGAP_dom"/>
</dbReference>
<feature type="region of interest" description="Disordered" evidence="3">
    <location>
        <begin position="733"/>
        <end position="802"/>
    </location>
</feature>
<dbReference type="Pfam" id="PF00617">
    <property type="entry name" value="RasGEF"/>
    <property type="match status" value="1"/>
</dbReference>
<keyword evidence="1" id="KW-0343">GTPase activation</keyword>
<dbReference type="InterPro" id="IPR001849">
    <property type="entry name" value="PH_domain"/>
</dbReference>
<dbReference type="GO" id="GO:0005085">
    <property type="term" value="F:guanyl-nucleotide exchange factor activity"/>
    <property type="evidence" value="ECO:0007669"/>
    <property type="project" value="UniProtKB-KW"/>
</dbReference>
<dbReference type="GO" id="GO:0005737">
    <property type="term" value="C:cytoplasm"/>
    <property type="evidence" value="ECO:0007669"/>
    <property type="project" value="TreeGrafter"/>
</dbReference>
<dbReference type="PROSITE" id="PS50003">
    <property type="entry name" value="PH_DOMAIN"/>
    <property type="match status" value="1"/>
</dbReference>
<organism evidence="7 8">
    <name type="scientific">Cylindrobasidium torrendii FP15055 ss-10</name>
    <dbReference type="NCBI Taxonomy" id="1314674"/>
    <lineage>
        <taxon>Eukaryota</taxon>
        <taxon>Fungi</taxon>
        <taxon>Dikarya</taxon>
        <taxon>Basidiomycota</taxon>
        <taxon>Agaricomycotina</taxon>
        <taxon>Agaricomycetes</taxon>
        <taxon>Agaricomycetidae</taxon>
        <taxon>Agaricales</taxon>
        <taxon>Marasmiineae</taxon>
        <taxon>Physalacriaceae</taxon>
        <taxon>Cylindrobasidium</taxon>
    </lineage>
</organism>
<dbReference type="STRING" id="1314674.A0A0D7B6K8"/>
<dbReference type="Pfam" id="PF00620">
    <property type="entry name" value="RhoGAP"/>
    <property type="match status" value="1"/>
</dbReference>
<dbReference type="InterPro" id="IPR023578">
    <property type="entry name" value="Ras_GEF_dom_sf"/>
</dbReference>
<dbReference type="PANTHER" id="PTHR23176:SF129">
    <property type="entry name" value="RHO GTPASE ACTIVATING PROTEIN AT 16F, ISOFORM E-RELATED"/>
    <property type="match status" value="1"/>
</dbReference>
<evidence type="ECO:0000259" key="5">
    <source>
        <dbReference type="PROSITE" id="PS50212"/>
    </source>
</evidence>
<dbReference type="PROSITE" id="PS50238">
    <property type="entry name" value="RHOGAP"/>
    <property type="match status" value="1"/>
</dbReference>
<dbReference type="Gene3D" id="1.10.840.10">
    <property type="entry name" value="Ras guanine-nucleotide exchange factors catalytic domain"/>
    <property type="match status" value="1"/>
</dbReference>
<sequence length="1687" mass="186063">MLRRSPSTIPNNVDTAGSGSGQGGVPMPVSPSSGSPITSFLTRPSKWFARSASSSTVQGEGRRKHKISMPTDPRPILDGYAGSNARSVMDLSTTRPPGSLDLGAPPASPSVPNMSPPGGLGDLRAISQKSWSRSADDLGTLSYSPASPSFQERVALYRGRSNSNVAAPPSPGPQPFPTSESPPPLLLPTLAVSPPEPSPNVHNRSQSFGPRMVARRAVPPSPKRKGSGPPTVQLPPTPRTESLQPAPEPKRASQIIHNSGYVSLGEPGKPYKVEMKGSKLFLHKPSGERARQIIALFPTGIEEDDVPVEPVPPRSPRRAKKRTYWGKTTHPDLAKDRSEGTFEALIHEAIFGPRDDNLRMAVALVLPLLVGNDKFEAELGRWDECTEVMADYRALHAPPTTPVFSTDFKEPPEDPLVVARTLTCYHRASLPIDPSTASFPDTFFGSDTAPHWLTRHIINRVLHTDSRLEAISFWIRVGELCRNDGDEATWAAIRAALCSPPIARLDKAWKRVDAAAVEQWAGGASVVEPRLTPWGGDLKTRFKQCLESARHPTQDEVYIVSALLDALSIFIQCRSLFDGCRAAAESLSEQEAQIVAHWSRLAKGPMLRSDSRFERLDQFMPRSLEIEPRRRGLYEQHYWNRATHLQPGNITMSPLLFIEPLPIVTLAERTVPVRDRLDSSATDIQTLRGIDGHILQISRPPGPNEEDALTALERKGTVIPVFDGELMLIVGQPMPESAPSSRPGSRPNSTVTDGSPLSRLPSIRVKPGSSHGLPGNSHLDRKSSMARRSSLPALSSKPTYTTSDITTQRPLRVLVQAGTIDRLVDVLVHGLDNVSVSVADDNGEISLQNGTRELVVDRAEFSGVWWNVYRSFVTPIVFFELLRKMYLKDALNRKPVIDVILEWLNQGHGGLDLLDDIQLYQSFQKFLDVGAPDSAANDTALGSSWVQLSATFKKETMRPSSGSRPPLTSSNPPPSPRPRNMSIRNLPDLDRIDVEELVSALDGMGHATFSNVTEEDLYITSDILETQSVDRTAWYLPLSAQEPGDDVEIQTIYSYLNDVAPSPLVVVGEQHAPENLYRLLPPSVRGCIRGHSILRKWLIFQITAKGLGVQQRGRRIEVLLQAVEQSRGGEPTEKKVRTFAESVITGALMSVESRFFAKTWQHVASVRGASSSESLVKLLDRKSGRIGRNLQPLTVDMGWILDRLLDVISMPDVVDSVLDGLVNLDKRRLLVNLIGSVLPTHNAEATRIGFERLNNAESEVLSVHFDHRALREEAVREAGKTRVNKPFWANVKMQNEKLYRDRGNGAKAQNQHLKELARNEKRGEVLSKAMRGGHRNKKSMSSAILHFMRPISSAFVSDSYASMSPLSEWNPNGKPAIVISLTTDAKVRPVVNAPRSWMFEIVMEDGGHYVLQAVSRAEMQKWLDVIGRVTSLAAQRRLTYIASKPDVHVDGGQSKEKGAVFGVSIEDILRREAYGGEVQPGAIPRVIFESLTEIEARGLAEVGIYRIAGATSEINALKAAFNSGKSPISSTTDIHAVCDIVKSWFRALAEPLFPPAQYRQIIEATKLDDLDTRLEEYQRIIFDLPQCHFDLLKRIIEHLDRVADYEEHNQMTADSLAIVFSPNLMRTNDFALLLSNMGHSNKLIKALITHYHAVFTVSENVDDPESPVLDDLEEEVDEESGEGSSQD</sequence>
<dbReference type="EMBL" id="KN880602">
    <property type="protein sequence ID" value="KIY65166.1"/>
    <property type="molecule type" value="Genomic_DNA"/>
</dbReference>
<feature type="compositionally biased region" description="Pro residues" evidence="3">
    <location>
        <begin position="168"/>
        <end position="186"/>
    </location>
</feature>
<dbReference type="InterPro" id="IPR001895">
    <property type="entry name" value="RASGEF_cat_dom"/>
</dbReference>
<feature type="compositionally biased region" description="Polar residues" evidence="3">
    <location>
        <begin position="792"/>
        <end position="802"/>
    </location>
</feature>
<dbReference type="PROSITE" id="PS50212">
    <property type="entry name" value="RASGEF_NTER"/>
    <property type="match status" value="1"/>
</dbReference>
<gene>
    <name evidence="7" type="ORF">CYLTODRAFT_424593</name>
</gene>
<dbReference type="PANTHER" id="PTHR23176">
    <property type="entry name" value="RHO/RAC/CDC GTPASE-ACTIVATING PROTEIN"/>
    <property type="match status" value="1"/>
</dbReference>
<evidence type="ECO:0000256" key="2">
    <source>
        <dbReference type="PROSITE-ProRule" id="PRU00135"/>
    </source>
</evidence>
<dbReference type="InterPro" id="IPR011993">
    <property type="entry name" value="PH-like_dom_sf"/>
</dbReference>
<dbReference type="SUPFAM" id="SSF50729">
    <property type="entry name" value="PH domain-like"/>
    <property type="match status" value="1"/>
</dbReference>
<evidence type="ECO:0000313" key="8">
    <source>
        <dbReference type="Proteomes" id="UP000054007"/>
    </source>
</evidence>
<evidence type="ECO:0000313" key="7">
    <source>
        <dbReference type="EMBL" id="KIY65166.1"/>
    </source>
</evidence>
<protein>
    <recommendedName>
        <fullName evidence="9">Rho GTPase activation protein</fullName>
    </recommendedName>
</protein>
<dbReference type="CDD" id="cd00159">
    <property type="entry name" value="RhoGAP"/>
    <property type="match status" value="1"/>
</dbReference>
<feature type="region of interest" description="Disordered" evidence="3">
    <location>
        <begin position="162"/>
        <end position="263"/>
    </location>
</feature>
<dbReference type="InterPro" id="IPR036964">
    <property type="entry name" value="RASGEF_cat_dom_sf"/>
</dbReference>
<name>A0A0D7B6K8_9AGAR</name>
<evidence type="ECO:0000256" key="1">
    <source>
        <dbReference type="ARBA" id="ARBA00022468"/>
    </source>
</evidence>
<evidence type="ECO:0000256" key="3">
    <source>
        <dbReference type="SAM" id="MobiDB-lite"/>
    </source>
</evidence>
<evidence type="ECO:0000259" key="4">
    <source>
        <dbReference type="PROSITE" id="PS50003"/>
    </source>
</evidence>
<dbReference type="CDD" id="cd00821">
    <property type="entry name" value="PH"/>
    <property type="match status" value="1"/>
</dbReference>
<evidence type="ECO:0000259" key="6">
    <source>
        <dbReference type="PROSITE" id="PS50238"/>
    </source>
</evidence>
<feature type="region of interest" description="Disordered" evidence="3">
    <location>
        <begin position="955"/>
        <end position="985"/>
    </location>
</feature>
<accession>A0A0D7B6K8</accession>
<evidence type="ECO:0008006" key="9">
    <source>
        <dbReference type="Google" id="ProtNLM"/>
    </source>
</evidence>
<dbReference type="Gene3D" id="2.30.29.30">
    <property type="entry name" value="Pleckstrin-homology domain (PH domain)/Phosphotyrosine-binding domain (PTB)"/>
    <property type="match status" value="1"/>
</dbReference>
<dbReference type="InterPro" id="IPR008936">
    <property type="entry name" value="Rho_GTPase_activation_prot"/>
</dbReference>
<reference evidence="7 8" key="1">
    <citation type="journal article" date="2015" name="Fungal Genet. Biol.">
        <title>Evolution of novel wood decay mechanisms in Agaricales revealed by the genome sequences of Fistulina hepatica and Cylindrobasidium torrendii.</title>
        <authorList>
            <person name="Floudas D."/>
            <person name="Held B.W."/>
            <person name="Riley R."/>
            <person name="Nagy L.G."/>
            <person name="Koehler G."/>
            <person name="Ransdell A.S."/>
            <person name="Younus H."/>
            <person name="Chow J."/>
            <person name="Chiniquy J."/>
            <person name="Lipzen A."/>
            <person name="Tritt A."/>
            <person name="Sun H."/>
            <person name="Haridas S."/>
            <person name="LaButti K."/>
            <person name="Ohm R.A."/>
            <person name="Kues U."/>
            <person name="Blanchette R.A."/>
            <person name="Grigoriev I.V."/>
            <person name="Minto R.E."/>
            <person name="Hibbett D.S."/>
        </authorList>
    </citation>
    <scope>NUCLEOTIDE SEQUENCE [LARGE SCALE GENOMIC DNA]</scope>
    <source>
        <strain evidence="7 8">FP15055 ss-10</strain>
    </source>
</reference>
<proteinExistence type="predicted"/>
<dbReference type="SUPFAM" id="SSF48350">
    <property type="entry name" value="GTPase activation domain, GAP"/>
    <property type="match status" value="1"/>
</dbReference>
<dbReference type="Proteomes" id="UP000054007">
    <property type="component" value="Unassembled WGS sequence"/>
</dbReference>
<feature type="compositionally biased region" description="Low complexity" evidence="3">
    <location>
        <begin position="25"/>
        <end position="36"/>
    </location>
</feature>
<dbReference type="GO" id="GO:0005096">
    <property type="term" value="F:GTPase activator activity"/>
    <property type="evidence" value="ECO:0007669"/>
    <property type="project" value="UniProtKB-KW"/>
</dbReference>
<feature type="domain" description="N-terminal Ras-GEF" evidence="5">
    <location>
        <begin position="811"/>
        <end position="953"/>
    </location>
</feature>
<dbReference type="Gene3D" id="1.10.555.10">
    <property type="entry name" value="Rho GTPase activation protein"/>
    <property type="match status" value="1"/>
</dbReference>
<feature type="compositionally biased region" description="Polar residues" evidence="3">
    <location>
        <begin position="84"/>
        <end position="96"/>
    </location>
</feature>
<feature type="region of interest" description="Disordered" evidence="3">
    <location>
        <begin position="1"/>
        <end position="124"/>
    </location>
</feature>
<feature type="compositionally biased region" description="Acidic residues" evidence="3">
    <location>
        <begin position="1662"/>
        <end position="1681"/>
    </location>
</feature>
<feature type="compositionally biased region" description="Polar residues" evidence="3">
    <location>
        <begin position="1"/>
        <end position="15"/>
    </location>
</feature>
<feature type="domain" description="PH" evidence="4">
    <location>
        <begin position="1399"/>
        <end position="1431"/>
    </location>
</feature>
<dbReference type="SMART" id="SM00324">
    <property type="entry name" value="RhoGAP"/>
    <property type="match status" value="1"/>
</dbReference>
<dbReference type="GO" id="GO:0007264">
    <property type="term" value="P:small GTPase-mediated signal transduction"/>
    <property type="evidence" value="ECO:0007669"/>
    <property type="project" value="InterPro"/>
</dbReference>
<dbReference type="InterPro" id="IPR050729">
    <property type="entry name" value="Rho-GAP"/>
</dbReference>
<feature type="region of interest" description="Disordered" evidence="3">
    <location>
        <begin position="1662"/>
        <end position="1687"/>
    </location>
</feature>
<feature type="compositionally biased region" description="Polar residues" evidence="3">
    <location>
        <begin position="738"/>
        <end position="755"/>
    </location>
</feature>
<dbReference type="OrthoDB" id="79452at2759"/>